<organism evidence="11 12">
    <name type="scientific">Hypnocyclicus thermotrophus</name>
    <dbReference type="NCBI Taxonomy" id="1627895"/>
    <lineage>
        <taxon>Bacteria</taxon>
        <taxon>Fusobacteriati</taxon>
        <taxon>Fusobacteriota</taxon>
        <taxon>Fusobacteriia</taxon>
        <taxon>Fusobacteriales</taxon>
        <taxon>Fusobacteriaceae</taxon>
        <taxon>Hypnocyclicus</taxon>
    </lineage>
</organism>
<keyword evidence="7 10" id="KW-0472">Membrane</keyword>
<feature type="transmembrane region" description="Helical" evidence="10">
    <location>
        <begin position="6"/>
        <end position="23"/>
    </location>
</feature>
<proteinExistence type="inferred from homology"/>
<reference evidence="11 12" key="1">
    <citation type="submission" date="2019-03" db="EMBL/GenBank/DDBJ databases">
        <title>Genomic Encyclopedia of Type Strains, Phase IV (KMG-IV): sequencing the most valuable type-strain genomes for metagenomic binning, comparative biology and taxonomic classification.</title>
        <authorList>
            <person name="Goeker M."/>
        </authorList>
    </citation>
    <scope>NUCLEOTIDE SEQUENCE [LARGE SCALE GENOMIC DNA]</scope>
    <source>
        <strain evidence="11 12">DSM 100055</strain>
    </source>
</reference>
<dbReference type="PANTHER" id="PTHR30309:SF0">
    <property type="entry name" value="GLYCEROL-3-PHOSPHATE ACYLTRANSFERASE-RELATED"/>
    <property type="match status" value="1"/>
</dbReference>
<dbReference type="InterPro" id="IPR003811">
    <property type="entry name" value="G3P_acylTferase_PlsY"/>
</dbReference>
<comment type="catalytic activity">
    <reaction evidence="10">
        <text>an acyl phosphate + sn-glycerol 3-phosphate = a 1-acyl-sn-glycero-3-phosphate + phosphate</text>
        <dbReference type="Rhea" id="RHEA:34075"/>
        <dbReference type="ChEBI" id="CHEBI:43474"/>
        <dbReference type="ChEBI" id="CHEBI:57597"/>
        <dbReference type="ChEBI" id="CHEBI:57970"/>
        <dbReference type="ChEBI" id="CHEBI:59918"/>
        <dbReference type="EC" id="2.3.1.275"/>
    </reaction>
</comment>
<keyword evidence="11" id="KW-0012">Acyltransferase</keyword>
<dbReference type="Pfam" id="PF02660">
    <property type="entry name" value="G3P_acyltransf"/>
    <property type="match status" value="1"/>
</dbReference>
<protein>
    <recommendedName>
        <fullName evidence="10">Glycerol-3-phosphate acyltransferase</fullName>
    </recommendedName>
    <alternativeName>
        <fullName evidence="10">Acyl-PO4 G3P acyltransferase</fullName>
    </alternativeName>
    <alternativeName>
        <fullName evidence="10">Acyl-phosphate--glycerol-3-phosphate acyltransferase</fullName>
    </alternativeName>
    <alternativeName>
        <fullName evidence="10">G3P acyltransferase</fullName>
        <shortName evidence="10">GPAT</shortName>
        <ecNumber evidence="10">2.3.1.275</ecNumber>
    </alternativeName>
    <alternativeName>
        <fullName evidence="10">Lysophosphatidic acid synthase</fullName>
        <shortName evidence="10">LPA synthase</shortName>
    </alternativeName>
</protein>
<dbReference type="GO" id="GO:0043772">
    <property type="term" value="F:acyl-phosphate glycerol-3-phosphate acyltransferase activity"/>
    <property type="evidence" value="ECO:0007669"/>
    <property type="project" value="UniProtKB-UniRule"/>
</dbReference>
<keyword evidence="8 10" id="KW-0594">Phospholipid biosynthesis</keyword>
<dbReference type="SMART" id="SM01207">
    <property type="entry name" value="G3P_acyltransf"/>
    <property type="match status" value="1"/>
</dbReference>
<sequence>MKFFIFLIVSYIIGSIPSALIVGKIQNIDVREHGSKNIGATNAYRVLGRKYGIIVFLMDMFKGMLPLIFASTFGIKDNYLVLIGFISVIGHTFSIFAKFKGGKGVATSFGMFIFLAPIQSLISIIIFIIIVYLSRYISLGSIISAIILPTLVLLLPVNKVISDKRLISVLSLLLGAYVIYKHKANIKRLINHNENKFNF</sequence>
<dbReference type="RefSeq" id="WP_134112772.1">
    <property type="nucleotide sequence ID" value="NZ_SOBG01000003.1"/>
</dbReference>
<accession>A0AA46I5Z9</accession>
<gene>
    <name evidence="10" type="primary">plsY</name>
    <name evidence="11" type="ORF">EV215_0881</name>
</gene>
<evidence type="ECO:0000256" key="2">
    <source>
        <dbReference type="ARBA" id="ARBA00022516"/>
    </source>
</evidence>
<comment type="pathway">
    <text evidence="10">Lipid metabolism; phospholipid metabolism.</text>
</comment>
<dbReference type="NCBIfam" id="TIGR00023">
    <property type="entry name" value="glycerol-3-phosphate 1-O-acyltransferase PlsY"/>
    <property type="match status" value="1"/>
</dbReference>
<evidence type="ECO:0000313" key="11">
    <source>
        <dbReference type="EMBL" id="TDT71505.1"/>
    </source>
</evidence>
<feature type="transmembrane region" description="Helical" evidence="10">
    <location>
        <begin position="79"/>
        <end position="97"/>
    </location>
</feature>
<dbReference type="GO" id="GO:0008654">
    <property type="term" value="P:phospholipid biosynthetic process"/>
    <property type="evidence" value="ECO:0007669"/>
    <property type="project" value="UniProtKB-UniRule"/>
</dbReference>
<keyword evidence="3 10" id="KW-0808">Transferase</keyword>
<evidence type="ECO:0000256" key="5">
    <source>
        <dbReference type="ARBA" id="ARBA00022989"/>
    </source>
</evidence>
<keyword evidence="5 10" id="KW-1133">Transmembrane helix</keyword>
<feature type="transmembrane region" description="Helical" evidence="10">
    <location>
        <begin position="109"/>
        <end position="130"/>
    </location>
</feature>
<evidence type="ECO:0000256" key="4">
    <source>
        <dbReference type="ARBA" id="ARBA00022692"/>
    </source>
</evidence>
<keyword evidence="1 10" id="KW-1003">Cell membrane</keyword>
<dbReference type="EC" id="2.3.1.275" evidence="10"/>
<comment type="subunit">
    <text evidence="10">Probably interacts with PlsX.</text>
</comment>
<dbReference type="AlphaFoldDB" id="A0AA46I5Z9"/>
<evidence type="ECO:0000256" key="3">
    <source>
        <dbReference type="ARBA" id="ARBA00022679"/>
    </source>
</evidence>
<dbReference type="PANTHER" id="PTHR30309">
    <property type="entry name" value="INNER MEMBRANE PROTEIN YGIH"/>
    <property type="match status" value="1"/>
</dbReference>
<evidence type="ECO:0000256" key="9">
    <source>
        <dbReference type="ARBA" id="ARBA00023264"/>
    </source>
</evidence>
<evidence type="ECO:0000256" key="6">
    <source>
        <dbReference type="ARBA" id="ARBA00023098"/>
    </source>
</evidence>
<keyword evidence="2 10" id="KW-0444">Lipid biosynthesis</keyword>
<keyword evidence="4 10" id="KW-0812">Transmembrane</keyword>
<dbReference type="Proteomes" id="UP000294678">
    <property type="component" value="Unassembled WGS sequence"/>
</dbReference>
<feature type="transmembrane region" description="Helical" evidence="10">
    <location>
        <begin position="51"/>
        <end position="73"/>
    </location>
</feature>
<evidence type="ECO:0000256" key="7">
    <source>
        <dbReference type="ARBA" id="ARBA00023136"/>
    </source>
</evidence>
<dbReference type="EMBL" id="SOBG01000003">
    <property type="protein sequence ID" value="TDT71505.1"/>
    <property type="molecule type" value="Genomic_DNA"/>
</dbReference>
<keyword evidence="9 10" id="KW-1208">Phospholipid metabolism</keyword>
<keyword evidence="12" id="KW-1185">Reference proteome</keyword>
<name>A0AA46I5Z9_9FUSO</name>
<comment type="subcellular location">
    <subcellularLocation>
        <location evidence="10">Cell membrane</location>
        <topology evidence="10">Multi-pass membrane protein</topology>
    </subcellularLocation>
</comment>
<evidence type="ECO:0000256" key="10">
    <source>
        <dbReference type="HAMAP-Rule" id="MF_01043"/>
    </source>
</evidence>
<feature type="transmembrane region" description="Helical" evidence="10">
    <location>
        <begin position="136"/>
        <end position="157"/>
    </location>
</feature>
<dbReference type="GO" id="GO:0005886">
    <property type="term" value="C:plasma membrane"/>
    <property type="evidence" value="ECO:0007669"/>
    <property type="project" value="UniProtKB-SubCell"/>
</dbReference>
<evidence type="ECO:0000256" key="8">
    <source>
        <dbReference type="ARBA" id="ARBA00023209"/>
    </source>
</evidence>
<dbReference type="HAMAP" id="MF_01043">
    <property type="entry name" value="PlsY"/>
    <property type="match status" value="1"/>
</dbReference>
<comment type="similarity">
    <text evidence="10">Belongs to the PlsY family.</text>
</comment>
<comment type="caution">
    <text evidence="11">The sequence shown here is derived from an EMBL/GenBank/DDBJ whole genome shotgun (WGS) entry which is preliminary data.</text>
</comment>
<comment type="function">
    <text evidence="10">Catalyzes the transfer of an acyl group from acyl-phosphate (acyl-PO(4)) to glycerol-3-phosphate (G3P) to form lysophosphatidic acid (LPA). This enzyme utilizes acyl-phosphate as fatty acyl donor, but not acyl-CoA or acyl-ACP.</text>
</comment>
<evidence type="ECO:0000256" key="1">
    <source>
        <dbReference type="ARBA" id="ARBA00022475"/>
    </source>
</evidence>
<keyword evidence="6 10" id="KW-0443">Lipid metabolism</keyword>
<evidence type="ECO:0000313" key="12">
    <source>
        <dbReference type="Proteomes" id="UP000294678"/>
    </source>
</evidence>